<reference evidence="1" key="1">
    <citation type="submission" date="2020-10" db="EMBL/GenBank/DDBJ databases">
        <authorList>
            <person name="Gilroy R."/>
        </authorList>
    </citation>
    <scope>NUCLEOTIDE SEQUENCE</scope>
    <source>
        <strain evidence="1">10669</strain>
    </source>
</reference>
<accession>A0A9D1NKH4</accession>
<dbReference type="Proteomes" id="UP000886812">
    <property type="component" value="Unassembled WGS sequence"/>
</dbReference>
<name>A0A9D1NKH4_9BACT</name>
<evidence type="ECO:0000313" key="1">
    <source>
        <dbReference type="EMBL" id="HIV04261.1"/>
    </source>
</evidence>
<dbReference type="AlphaFoldDB" id="A0A9D1NKH4"/>
<feature type="non-terminal residue" evidence="1">
    <location>
        <position position="1"/>
    </location>
</feature>
<organism evidence="1 2">
    <name type="scientific">Candidatus Spyradosoma merdigallinarum</name>
    <dbReference type="NCBI Taxonomy" id="2840950"/>
    <lineage>
        <taxon>Bacteria</taxon>
        <taxon>Pseudomonadati</taxon>
        <taxon>Verrucomicrobiota</taxon>
        <taxon>Opitutia</taxon>
        <taxon>Opitutia incertae sedis</taxon>
        <taxon>Candidatus Spyradosoma</taxon>
    </lineage>
</organism>
<comment type="caution">
    <text evidence="1">The sequence shown here is derived from an EMBL/GenBank/DDBJ whole genome shotgun (WGS) entry which is preliminary data.</text>
</comment>
<evidence type="ECO:0000313" key="2">
    <source>
        <dbReference type="Proteomes" id="UP000886812"/>
    </source>
</evidence>
<sequence length="84" mass="8827">ARRVSAFSRGGSAAFSGCAAAKDASVPAAAKRKGRKTGFMGRHIIPGFSREREKNLFTRAGTPEESFAGGLPRRVPALESAGMF</sequence>
<reference evidence="1" key="2">
    <citation type="journal article" date="2021" name="PeerJ">
        <title>Extensive microbial diversity within the chicken gut microbiome revealed by metagenomics and culture.</title>
        <authorList>
            <person name="Gilroy R."/>
            <person name="Ravi A."/>
            <person name="Getino M."/>
            <person name="Pursley I."/>
            <person name="Horton D.L."/>
            <person name="Alikhan N.F."/>
            <person name="Baker D."/>
            <person name="Gharbi K."/>
            <person name="Hall N."/>
            <person name="Watson M."/>
            <person name="Adriaenssens E.M."/>
            <person name="Foster-Nyarko E."/>
            <person name="Jarju S."/>
            <person name="Secka A."/>
            <person name="Antonio M."/>
            <person name="Oren A."/>
            <person name="Chaudhuri R.R."/>
            <person name="La Ragione R."/>
            <person name="Hildebrand F."/>
            <person name="Pallen M.J."/>
        </authorList>
    </citation>
    <scope>NUCLEOTIDE SEQUENCE</scope>
    <source>
        <strain evidence="1">10669</strain>
    </source>
</reference>
<protein>
    <submittedName>
        <fullName evidence="1">Uncharacterized protein</fullName>
    </submittedName>
</protein>
<dbReference type="EMBL" id="DVOG01000096">
    <property type="protein sequence ID" value="HIV04261.1"/>
    <property type="molecule type" value="Genomic_DNA"/>
</dbReference>
<gene>
    <name evidence="1" type="ORF">IAC75_03815</name>
</gene>
<proteinExistence type="predicted"/>